<dbReference type="GO" id="GO:0003887">
    <property type="term" value="F:DNA-directed DNA polymerase activity"/>
    <property type="evidence" value="ECO:0007669"/>
    <property type="project" value="UniProtKB-KW"/>
</dbReference>
<dbReference type="SUPFAM" id="SSF52540">
    <property type="entry name" value="P-loop containing nucleoside triphosphate hydrolases"/>
    <property type="match status" value="1"/>
</dbReference>
<evidence type="ECO:0000313" key="14">
    <source>
        <dbReference type="Proteomes" id="UP000230646"/>
    </source>
</evidence>
<organism evidence="13 14">
    <name type="scientific">Candidatus Infernicultor aquiphilus</name>
    <dbReference type="NCBI Taxonomy" id="1805029"/>
    <lineage>
        <taxon>Bacteria</taxon>
        <taxon>Pseudomonadati</taxon>
        <taxon>Atribacterota</taxon>
        <taxon>Candidatus Phoenicimicrobiia</taxon>
        <taxon>Candidatus Pheonicimicrobiales</taxon>
        <taxon>Candidatus Phoenicimicrobiaceae</taxon>
        <taxon>Candidatus Infernicultor</taxon>
    </lineage>
</organism>
<feature type="non-terminal residue" evidence="13">
    <location>
        <position position="1"/>
    </location>
</feature>
<comment type="subunit">
    <text evidence="9">DNA polymerase III contains a core (composed of alpha, epsilon and theta chains) that associates with a tau subunit. This core dimerizes to form the POLIII' complex. PolIII' associates with the gamma complex (composed of gamma, delta, delta', psi and chi chains) and with the beta chain to form the complete DNA polymerase III complex.</text>
</comment>
<evidence type="ECO:0000256" key="2">
    <source>
        <dbReference type="ARBA" id="ARBA00022679"/>
    </source>
</evidence>
<protein>
    <recommendedName>
        <fullName evidence="9">DNA polymerase III subunit gamma/tau</fullName>
        <ecNumber evidence="9">2.7.7.7</ecNumber>
    </recommendedName>
</protein>
<dbReference type="AlphaFoldDB" id="A0A2M7PMX1"/>
<feature type="domain" description="DNA polymerase III subunit gamma/tau helical lid" evidence="12">
    <location>
        <begin position="101"/>
        <end position="144"/>
    </location>
</feature>
<name>A0A2M7PMX1_9BACT</name>
<keyword evidence="6 9" id="KW-0547">Nucleotide-binding</keyword>
<dbReference type="Gene3D" id="1.10.8.60">
    <property type="match status" value="1"/>
</dbReference>
<dbReference type="GO" id="GO:0005524">
    <property type="term" value="F:ATP binding"/>
    <property type="evidence" value="ECO:0007669"/>
    <property type="project" value="UniProtKB-KW"/>
</dbReference>
<dbReference type="InterPro" id="IPR050238">
    <property type="entry name" value="DNA_Rep/Repair_Clamp_Loader"/>
</dbReference>
<evidence type="ECO:0000256" key="9">
    <source>
        <dbReference type="RuleBase" id="RU364063"/>
    </source>
</evidence>
<dbReference type="Pfam" id="PF22608">
    <property type="entry name" value="DNAX_ATPase_lid"/>
    <property type="match status" value="1"/>
</dbReference>
<feature type="region of interest" description="Disordered" evidence="10">
    <location>
        <begin position="305"/>
        <end position="336"/>
    </location>
</feature>
<comment type="function">
    <text evidence="9">DNA polymerase III is a complex, multichain enzyme responsible for most of the replicative synthesis in bacteria. This DNA polymerase also exhibits 3' to 5' exonuclease activity.</text>
</comment>
<comment type="catalytic activity">
    <reaction evidence="9">
        <text>DNA(n) + a 2'-deoxyribonucleoside 5'-triphosphate = DNA(n+1) + diphosphate</text>
        <dbReference type="Rhea" id="RHEA:22508"/>
        <dbReference type="Rhea" id="RHEA-COMP:17339"/>
        <dbReference type="Rhea" id="RHEA-COMP:17340"/>
        <dbReference type="ChEBI" id="CHEBI:33019"/>
        <dbReference type="ChEBI" id="CHEBI:61560"/>
        <dbReference type="ChEBI" id="CHEBI:173112"/>
        <dbReference type="EC" id="2.7.7.7"/>
    </reaction>
</comment>
<dbReference type="EC" id="2.7.7.7" evidence="9"/>
<dbReference type="Pfam" id="PF13177">
    <property type="entry name" value="DNA_pol3_delta2"/>
    <property type="match status" value="1"/>
</dbReference>
<dbReference type="InterPro" id="IPR022754">
    <property type="entry name" value="DNA_pol_III_gamma-3"/>
</dbReference>
<dbReference type="Pfam" id="PF12169">
    <property type="entry name" value="DNA_pol3_gamma3"/>
    <property type="match status" value="1"/>
</dbReference>
<accession>A0A2M7PMX1</accession>
<dbReference type="GO" id="GO:0046872">
    <property type="term" value="F:metal ion binding"/>
    <property type="evidence" value="ECO:0007669"/>
    <property type="project" value="UniProtKB-KW"/>
</dbReference>
<dbReference type="InterPro" id="IPR008921">
    <property type="entry name" value="DNA_pol3_clamp-load_cplx_C"/>
</dbReference>
<dbReference type="Gene3D" id="3.40.50.300">
    <property type="entry name" value="P-loop containing nucleotide triphosphate hydrolases"/>
    <property type="match status" value="1"/>
</dbReference>
<dbReference type="GO" id="GO:0009360">
    <property type="term" value="C:DNA polymerase III complex"/>
    <property type="evidence" value="ECO:0007669"/>
    <property type="project" value="InterPro"/>
</dbReference>
<keyword evidence="2 9" id="KW-0808">Transferase</keyword>
<dbReference type="InterPro" id="IPR045085">
    <property type="entry name" value="HLD_clamp_pol_III_gamma_tau"/>
</dbReference>
<dbReference type="Gene3D" id="1.20.272.10">
    <property type="match status" value="1"/>
</dbReference>
<dbReference type="Proteomes" id="UP000230646">
    <property type="component" value="Unassembled WGS sequence"/>
</dbReference>
<feature type="domain" description="DNA polymerase III gamma subunit" evidence="11">
    <location>
        <begin position="150"/>
        <end position="285"/>
    </location>
</feature>
<feature type="compositionally biased region" description="Basic and acidic residues" evidence="10">
    <location>
        <begin position="309"/>
        <end position="331"/>
    </location>
</feature>
<evidence type="ECO:0000256" key="8">
    <source>
        <dbReference type="ARBA" id="ARBA00022840"/>
    </source>
</evidence>
<dbReference type="InterPro" id="IPR012763">
    <property type="entry name" value="DNA_pol_III_sug/sutau_N"/>
</dbReference>
<keyword evidence="9" id="KW-0239">DNA-directed DNA polymerase</keyword>
<keyword evidence="5" id="KW-0479">Metal-binding</keyword>
<dbReference type="FunFam" id="1.10.8.60:FF:000013">
    <property type="entry name" value="DNA polymerase III subunit gamma/tau"/>
    <property type="match status" value="1"/>
</dbReference>
<evidence type="ECO:0000256" key="10">
    <source>
        <dbReference type="SAM" id="MobiDB-lite"/>
    </source>
</evidence>
<dbReference type="PANTHER" id="PTHR11669:SF0">
    <property type="entry name" value="PROTEIN STICHEL-LIKE 2"/>
    <property type="match status" value="1"/>
</dbReference>
<dbReference type="GO" id="GO:0006261">
    <property type="term" value="P:DNA-templated DNA replication"/>
    <property type="evidence" value="ECO:0007669"/>
    <property type="project" value="TreeGrafter"/>
</dbReference>
<comment type="similarity">
    <text evidence="1 9">Belongs to the DnaX/STICHEL family.</text>
</comment>
<dbReference type="EMBL" id="PFKO01000276">
    <property type="protein sequence ID" value="PIY31980.1"/>
    <property type="molecule type" value="Genomic_DNA"/>
</dbReference>
<gene>
    <name evidence="9 13" type="primary">dnaX</name>
    <name evidence="13" type="ORF">COZ07_07265</name>
</gene>
<evidence type="ECO:0000259" key="11">
    <source>
        <dbReference type="Pfam" id="PF12169"/>
    </source>
</evidence>
<keyword evidence="3 9" id="KW-0548">Nucleotidyltransferase</keyword>
<dbReference type="InterPro" id="IPR027417">
    <property type="entry name" value="P-loop_NTPase"/>
</dbReference>
<dbReference type="SUPFAM" id="SSF48019">
    <property type="entry name" value="post-AAA+ oligomerization domain-like"/>
    <property type="match status" value="1"/>
</dbReference>
<evidence type="ECO:0000256" key="6">
    <source>
        <dbReference type="ARBA" id="ARBA00022741"/>
    </source>
</evidence>
<keyword evidence="8 9" id="KW-0067">ATP-binding</keyword>
<keyword evidence="4 9" id="KW-0235">DNA replication</keyword>
<evidence type="ECO:0000313" key="13">
    <source>
        <dbReference type="EMBL" id="PIY31980.1"/>
    </source>
</evidence>
<comment type="caution">
    <text evidence="13">The sequence shown here is derived from an EMBL/GenBank/DDBJ whole genome shotgun (WGS) entry which is preliminary data.</text>
</comment>
<dbReference type="PANTHER" id="PTHR11669">
    <property type="entry name" value="REPLICATION FACTOR C / DNA POLYMERASE III GAMMA-TAU SUBUNIT"/>
    <property type="match status" value="1"/>
</dbReference>
<evidence type="ECO:0000256" key="4">
    <source>
        <dbReference type="ARBA" id="ARBA00022705"/>
    </source>
</evidence>
<dbReference type="GO" id="GO:0003677">
    <property type="term" value="F:DNA binding"/>
    <property type="evidence" value="ECO:0007669"/>
    <property type="project" value="InterPro"/>
</dbReference>
<evidence type="ECO:0000256" key="5">
    <source>
        <dbReference type="ARBA" id="ARBA00022723"/>
    </source>
</evidence>
<evidence type="ECO:0000259" key="12">
    <source>
        <dbReference type="Pfam" id="PF22608"/>
    </source>
</evidence>
<dbReference type="NCBIfam" id="TIGR02397">
    <property type="entry name" value="dnaX_nterm"/>
    <property type="match status" value="1"/>
</dbReference>
<evidence type="ECO:0000256" key="7">
    <source>
        <dbReference type="ARBA" id="ARBA00022833"/>
    </source>
</evidence>
<feature type="non-terminal residue" evidence="13">
    <location>
        <position position="475"/>
    </location>
</feature>
<evidence type="ECO:0000256" key="3">
    <source>
        <dbReference type="ARBA" id="ARBA00022695"/>
    </source>
</evidence>
<keyword evidence="7" id="KW-0862">Zinc</keyword>
<proteinExistence type="inferred from homology"/>
<evidence type="ECO:0000256" key="1">
    <source>
        <dbReference type="ARBA" id="ARBA00006360"/>
    </source>
</evidence>
<reference evidence="13 14" key="1">
    <citation type="submission" date="2017-09" db="EMBL/GenBank/DDBJ databases">
        <title>Depth-based differentiation of microbial function through sediment-hosted aquifers and enrichment of novel symbionts in the deep terrestrial subsurface.</title>
        <authorList>
            <person name="Probst A.J."/>
            <person name="Ladd B."/>
            <person name="Jarett J.K."/>
            <person name="Geller-Mcgrath D.E."/>
            <person name="Sieber C.M."/>
            <person name="Emerson J.B."/>
            <person name="Anantharaman K."/>
            <person name="Thomas B.C."/>
            <person name="Malmstrom R."/>
            <person name="Stieglmeier M."/>
            <person name="Klingl A."/>
            <person name="Woyke T."/>
            <person name="Ryan C.M."/>
            <person name="Banfield J.F."/>
        </authorList>
    </citation>
    <scope>NUCLEOTIDE SEQUENCE [LARGE SCALE GENOMIC DNA]</scope>
    <source>
        <strain evidence="13">CG_4_10_14_3_um_filter_34_13</strain>
    </source>
</reference>
<dbReference type="CDD" id="cd18137">
    <property type="entry name" value="HLD_clamp_pol_III_gamma_tau"/>
    <property type="match status" value="1"/>
</dbReference>
<sequence length="475" mass="53543">NSGKSLDIIEIDAASNTGVDNIRELRETVALSPSSLRYKIYIIDEAHMLSTGAFNALLKTLEEPPAFVIFILATTEIHKIPDTIISRCQRFDFTRLSFSHIIEKLSLIAKKEKVQIEKEALEMIALASEGGMRDAESLLGQIISLEDKNITAKEVQEITGSSDKKNVAILAKCIIEKKSSQAISVINELSADGIDLQVLAKSTINYLRQVLLLKVSPQLKKYLSYELTAEQIEKMIDLTKISQTEEIVSAIDFLNEAQNKISSSVIPQLPLEMAVIKSTGKIPSRKKENEMERKFFEEEKLTSSSGSILEKEEEKILKQETSEKEENRQEKISPVPAPKALLKEKQELEEKKEINPDLDIEKIRLNWKKLLLDIHPYNHSLSAFLSNCVAKKLEKNKVILATPYSFYQEKLSAPENRLTIEKVLGNILKANVYIEVEIDRNVVAPKEEKTPEKEGRQDSLIDDALEIMGGKIVEQ</sequence>